<name>A0A8J8NGW0_HALGN</name>
<comment type="caution">
    <text evidence="1">The sequence shown here is derived from an EMBL/GenBank/DDBJ whole genome shotgun (WGS) entry which is preliminary data.</text>
</comment>
<protein>
    <submittedName>
        <fullName evidence="1">Uncharacterized protein</fullName>
    </submittedName>
</protein>
<accession>A0A8J8NGW0</accession>
<evidence type="ECO:0000313" key="1">
    <source>
        <dbReference type="EMBL" id="TNV74911.1"/>
    </source>
</evidence>
<evidence type="ECO:0000313" key="2">
    <source>
        <dbReference type="Proteomes" id="UP000785679"/>
    </source>
</evidence>
<dbReference type="AlphaFoldDB" id="A0A8J8NGW0"/>
<dbReference type="EMBL" id="RRYP01016552">
    <property type="protein sequence ID" value="TNV74911.1"/>
    <property type="molecule type" value="Genomic_DNA"/>
</dbReference>
<proteinExistence type="predicted"/>
<gene>
    <name evidence="1" type="ORF">FGO68_gene4328</name>
</gene>
<dbReference type="Proteomes" id="UP000785679">
    <property type="component" value="Unassembled WGS sequence"/>
</dbReference>
<reference evidence="1" key="1">
    <citation type="submission" date="2019-06" db="EMBL/GenBank/DDBJ databases">
        <authorList>
            <person name="Zheng W."/>
        </authorList>
    </citation>
    <scope>NUCLEOTIDE SEQUENCE</scope>
    <source>
        <strain evidence="1">QDHG01</strain>
    </source>
</reference>
<organism evidence="1 2">
    <name type="scientific">Halteria grandinella</name>
    <dbReference type="NCBI Taxonomy" id="5974"/>
    <lineage>
        <taxon>Eukaryota</taxon>
        <taxon>Sar</taxon>
        <taxon>Alveolata</taxon>
        <taxon>Ciliophora</taxon>
        <taxon>Intramacronucleata</taxon>
        <taxon>Spirotrichea</taxon>
        <taxon>Stichotrichia</taxon>
        <taxon>Sporadotrichida</taxon>
        <taxon>Halteriidae</taxon>
        <taxon>Halteria</taxon>
    </lineage>
</organism>
<sequence length="87" mass="10114">MPHHSLEEQLGCSFRKRSCGIHNSTHNYKREQITLMIIDGWLKLSAKLFIKWNMPPPLGFVQQLLNLYLSFNLSLLIKNGSQLSFIQ</sequence>
<keyword evidence="2" id="KW-1185">Reference proteome</keyword>